<keyword evidence="8" id="KW-0732">Signal</keyword>
<dbReference type="Pfam" id="PF00444">
    <property type="entry name" value="Ribosomal_L36"/>
    <property type="match status" value="1"/>
</dbReference>
<dbReference type="GO" id="GO:0005762">
    <property type="term" value="C:mitochondrial large ribosomal subunit"/>
    <property type="evidence" value="ECO:0007669"/>
    <property type="project" value="TreeGrafter"/>
</dbReference>
<dbReference type="GO" id="GO:0003735">
    <property type="term" value="F:structural constituent of ribosome"/>
    <property type="evidence" value="ECO:0007669"/>
    <property type="project" value="InterPro"/>
</dbReference>
<evidence type="ECO:0000256" key="8">
    <source>
        <dbReference type="SAM" id="SignalP"/>
    </source>
</evidence>
<comment type="subcellular location">
    <subcellularLocation>
        <location evidence="1">Mitochondrion</location>
    </subcellularLocation>
</comment>
<name>A0A250YMF9_CASCN</name>
<keyword evidence="3" id="KW-0809">Transit peptide</keyword>
<dbReference type="EMBL" id="GFFW01004877">
    <property type="protein sequence ID" value="JAW07202.1"/>
    <property type="molecule type" value="Transcribed_RNA"/>
</dbReference>
<dbReference type="PANTHER" id="PTHR46909:SF1">
    <property type="entry name" value="LARGE RIBOSOMAL SUBUNIT PROTEIN BL36M"/>
    <property type="match status" value="1"/>
</dbReference>
<evidence type="ECO:0000256" key="6">
    <source>
        <dbReference type="ARBA" id="ARBA00023274"/>
    </source>
</evidence>
<evidence type="ECO:0000313" key="9">
    <source>
        <dbReference type="EMBL" id="JAW07202.1"/>
    </source>
</evidence>
<organism evidence="9">
    <name type="scientific">Castor canadensis</name>
    <name type="common">American beaver</name>
    <dbReference type="NCBI Taxonomy" id="51338"/>
    <lineage>
        <taxon>Eukaryota</taxon>
        <taxon>Metazoa</taxon>
        <taxon>Chordata</taxon>
        <taxon>Craniata</taxon>
        <taxon>Vertebrata</taxon>
        <taxon>Euteleostomi</taxon>
        <taxon>Mammalia</taxon>
        <taxon>Eutheria</taxon>
        <taxon>Euarchontoglires</taxon>
        <taxon>Glires</taxon>
        <taxon>Rodentia</taxon>
        <taxon>Castorimorpha</taxon>
        <taxon>Castoridae</taxon>
        <taxon>Castor</taxon>
    </lineage>
</organism>
<dbReference type="NCBIfam" id="TIGR01022">
    <property type="entry name" value="rpmJ_bact"/>
    <property type="match status" value="1"/>
</dbReference>
<dbReference type="HAMAP" id="MF_00251">
    <property type="entry name" value="Ribosomal_bL36"/>
    <property type="match status" value="1"/>
</dbReference>
<comment type="similarity">
    <text evidence="2 7">Belongs to the bacterial ribosomal protein bL36 family.</text>
</comment>
<dbReference type="AlphaFoldDB" id="A0A250YMF9"/>
<dbReference type="InterPro" id="IPR035977">
    <property type="entry name" value="Ribosomal_bL36_sp"/>
</dbReference>
<accession>A0A250YMF9</accession>
<dbReference type="PANTHER" id="PTHR46909">
    <property type="entry name" value="39S RIBOSOMAL PROTEIN L36, MITOCHONDRIAL"/>
    <property type="match status" value="1"/>
</dbReference>
<evidence type="ECO:0000256" key="4">
    <source>
        <dbReference type="ARBA" id="ARBA00022980"/>
    </source>
</evidence>
<reference evidence="9" key="1">
    <citation type="journal article" date="2017" name="G3 (Bethesda)">
        <title>De Novo Genome and Transcriptome Assembly of the Canadian Beaver (Castor canadensis).</title>
        <authorList>
            <person name="Lok S."/>
            <person name="Paton T.A."/>
            <person name="Wang Z."/>
            <person name="Kaur G."/>
            <person name="Walker S."/>
            <person name="Yuen R.K."/>
            <person name="Sung W.W."/>
            <person name="Whitney J."/>
            <person name="Buchanan J.A."/>
            <person name="Trost B."/>
            <person name="Singh N."/>
            <person name="Apresto B."/>
            <person name="Chen N."/>
            <person name="Coole M."/>
            <person name="Dawson T.J."/>
            <person name="Ho K.Y."/>
            <person name="Hu Z."/>
            <person name="Pullenayegum S."/>
            <person name="Samler K."/>
            <person name="Shipstone A."/>
            <person name="Tsoi F."/>
            <person name="Wang T."/>
            <person name="Pereira S.L."/>
            <person name="Rostami P."/>
            <person name="Ryan C.A."/>
            <person name="Tong A.H."/>
            <person name="Ng K."/>
            <person name="Sundaravadanam Y."/>
            <person name="Simpson J.T."/>
            <person name="Lim B.K."/>
            <person name="Engstrom M.D."/>
            <person name="Dutton C.J."/>
            <person name="Kerr K.C."/>
            <person name="Franke M."/>
            <person name="Rapley W."/>
            <person name="Wintle R.F."/>
            <person name="Scherer S.W."/>
        </authorList>
    </citation>
    <scope>NUCLEOTIDE SEQUENCE</scope>
    <source>
        <strain evidence="9">Ward</strain>
        <tissue evidence="9">Leukocyte</tissue>
    </source>
</reference>
<dbReference type="GeneID" id="109698672"/>
<evidence type="ECO:0000256" key="3">
    <source>
        <dbReference type="ARBA" id="ARBA00022946"/>
    </source>
</evidence>
<dbReference type="RefSeq" id="XP_020038610.2">
    <property type="nucleotide sequence ID" value="XM_020183021.2"/>
</dbReference>
<feature type="signal peptide" evidence="8">
    <location>
        <begin position="1"/>
        <end position="16"/>
    </location>
</feature>
<dbReference type="GO" id="GO:0006412">
    <property type="term" value="P:translation"/>
    <property type="evidence" value="ECO:0007669"/>
    <property type="project" value="InterPro"/>
</dbReference>
<keyword evidence="5" id="KW-0496">Mitochondrion</keyword>
<evidence type="ECO:0000256" key="1">
    <source>
        <dbReference type="ARBA" id="ARBA00004173"/>
    </source>
</evidence>
<sequence length="104" mass="12058">MAPLFLRCMVASLVHPLLHLSRVATSPRALSTFLPRALVGARPCTEERSLLSLSRSLQQRLQPALEFKTKGVIKKRCKDCYYVKRRGRWLILCKTNPRHKQRQM</sequence>
<evidence type="ECO:0000256" key="2">
    <source>
        <dbReference type="ARBA" id="ARBA00007645"/>
    </source>
</evidence>
<keyword evidence="6 7" id="KW-0687">Ribonucleoprotein</keyword>
<dbReference type="InterPro" id="IPR000473">
    <property type="entry name" value="Ribosomal_bL36"/>
</dbReference>
<evidence type="ECO:0000256" key="5">
    <source>
        <dbReference type="ARBA" id="ARBA00023128"/>
    </source>
</evidence>
<dbReference type="SUPFAM" id="SSF57840">
    <property type="entry name" value="Ribosomal protein L36"/>
    <property type="match status" value="1"/>
</dbReference>
<evidence type="ECO:0000256" key="7">
    <source>
        <dbReference type="RuleBase" id="RU000570"/>
    </source>
</evidence>
<keyword evidence="4 7" id="KW-0689">Ribosomal protein</keyword>
<dbReference type="InterPro" id="IPR052143">
    <property type="entry name" value="Mitoribosomal_bL36m"/>
</dbReference>
<feature type="chain" id="PRO_5012558218" description="Ribosomal protein" evidence="8">
    <location>
        <begin position="17"/>
        <end position="104"/>
    </location>
</feature>
<protein>
    <recommendedName>
        <fullName evidence="7">Ribosomal protein</fullName>
    </recommendedName>
</protein>
<proteinExistence type="inferred from homology"/>